<dbReference type="OrthoDB" id="2107885at2759"/>
<dbReference type="InterPro" id="IPR052786">
    <property type="entry name" value="Spore_wall_assembly"/>
</dbReference>
<reference evidence="2" key="1">
    <citation type="journal article" date="2020" name="Stud. Mycol.">
        <title>101 Dothideomycetes genomes: a test case for predicting lifestyles and emergence of pathogens.</title>
        <authorList>
            <person name="Haridas S."/>
            <person name="Albert R."/>
            <person name="Binder M."/>
            <person name="Bloem J."/>
            <person name="Labutti K."/>
            <person name="Salamov A."/>
            <person name="Andreopoulos B."/>
            <person name="Baker S."/>
            <person name="Barry K."/>
            <person name="Bills G."/>
            <person name="Bluhm B."/>
            <person name="Cannon C."/>
            <person name="Castanera R."/>
            <person name="Culley D."/>
            <person name="Daum C."/>
            <person name="Ezra D."/>
            <person name="Gonzalez J."/>
            <person name="Henrissat B."/>
            <person name="Kuo A."/>
            <person name="Liang C."/>
            <person name="Lipzen A."/>
            <person name="Lutzoni F."/>
            <person name="Magnuson J."/>
            <person name="Mondo S."/>
            <person name="Nolan M."/>
            <person name="Ohm R."/>
            <person name="Pangilinan J."/>
            <person name="Park H.-J."/>
            <person name="Ramirez L."/>
            <person name="Alfaro M."/>
            <person name="Sun H."/>
            <person name="Tritt A."/>
            <person name="Yoshinaga Y."/>
            <person name="Zwiers L.-H."/>
            <person name="Turgeon B."/>
            <person name="Goodwin S."/>
            <person name="Spatafora J."/>
            <person name="Crous P."/>
            <person name="Grigoriev I."/>
        </authorList>
    </citation>
    <scope>NUCLEOTIDE SEQUENCE</scope>
    <source>
        <strain evidence="2">CBS 107.79</strain>
    </source>
</reference>
<dbReference type="Proteomes" id="UP000800036">
    <property type="component" value="Unassembled WGS sequence"/>
</dbReference>
<feature type="transmembrane region" description="Helical" evidence="1">
    <location>
        <begin position="170"/>
        <end position="193"/>
    </location>
</feature>
<name>A0A6A5W203_9PLEO</name>
<keyword evidence="1" id="KW-1133">Transmembrane helix</keyword>
<sequence length="286" mass="32480">MSQNGAGTLEGVKQVIIRPTWQKIIASSYQIKGIIYFITHPFLYPLARRRLLPAFLLSAFVLINLFVWAYLPQVAFLALLHNKGSAWVNGTFLTLGESAAITALLFEAFLVDESQVDIFDAVLVHLGYDDLVRKFRPVSDDSLNDPVQRLGKPTKSSVYGPFSFRQIAEFVILLPLNFIPYVGVPLFLLLTGYRAGPLQHWRYFKLLDFNKKQRNAFVRRRRHQYTWYGTAYLFLQLVPGLSMFFLLTAAVSSALWAADLETERRAQEAGVIVAPQYTDQPPDDSV</sequence>
<keyword evidence="3" id="KW-1185">Reference proteome</keyword>
<evidence type="ECO:0000313" key="2">
    <source>
        <dbReference type="EMBL" id="KAF1979447.1"/>
    </source>
</evidence>
<gene>
    <name evidence="2" type="ORF">BU23DRAFT_548678</name>
</gene>
<feature type="transmembrane region" description="Helical" evidence="1">
    <location>
        <begin position="231"/>
        <end position="258"/>
    </location>
</feature>
<evidence type="ECO:0008006" key="4">
    <source>
        <dbReference type="Google" id="ProtNLM"/>
    </source>
</evidence>
<organism evidence="2 3">
    <name type="scientific">Bimuria novae-zelandiae CBS 107.79</name>
    <dbReference type="NCBI Taxonomy" id="1447943"/>
    <lineage>
        <taxon>Eukaryota</taxon>
        <taxon>Fungi</taxon>
        <taxon>Dikarya</taxon>
        <taxon>Ascomycota</taxon>
        <taxon>Pezizomycotina</taxon>
        <taxon>Dothideomycetes</taxon>
        <taxon>Pleosporomycetidae</taxon>
        <taxon>Pleosporales</taxon>
        <taxon>Massarineae</taxon>
        <taxon>Didymosphaeriaceae</taxon>
        <taxon>Bimuria</taxon>
    </lineage>
</organism>
<feature type="transmembrane region" description="Helical" evidence="1">
    <location>
        <begin position="91"/>
        <end position="111"/>
    </location>
</feature>
<dbReference type="PANTHER" id="PTHR34292">
    <property type="entry name" value="OUTER SPORE WALL PROTEIN LDS1"/>
    <property type="match status" value="1"/>
</dbReference>
<dbReference type="GO" id="GO:0005619">
    <property type="term" value="C:ascospore wall"/>
    <property type="evidence" value="ECO:0007669"/>
    <property type="project" value="TreeGrafter"/>
</dbReference>
<dbReference type="GO" id="GO:0005628">
    <property type="term" value="C:prospore membrane"/>
    <property type="evidence" value="ECO:0007669"/>
    <property type="project" value="TreeGrafter"/>
</dbReference>
<protein>
    <recommendedName>
        <fullName evidence="4">EI24-domain-containing protein</fullName>
    </recommendedName>
</protein>
<feature type="transmembrane region" description="Helical" evidence="1">
    <location>
        <begin position="51"/>
        <end position="71"/>
    </location>
</feature>
<evidence type="ECO:0000313" key="3">
    <source>
        <dbReference type="Proteomes" id="UP000800036"/>
    </source>
</evidence>
<evidence type="ECO:0000256" key="1">
    <source>
        <dbReference type="SAM" id="Phobius"/>
    </source>
</evidence>
<keyword evidence="1" id="KW-0472">Membrane</keyword>
<accession>A0A6A5W203</accession>
<dbReference type="PANTHER" id="PTHR34292:SF1">
    <property type="entry name" value="OUTER SPORE WALL PROTEIN RRT8"/>
    <property type="match status" value="1"/>
</dbReference>
<proteinExistence type="predicted"/>
<dbReference type="GO" id="GO:0005811">
    <property type="term" value="C:lipid droplet"/>
    <property type="evidence" value="ECO:0007669"/>
    <property type="project" value="TreeGrafter"/>
</dbReference>
<keyword evidence="1" id="KW-0812">Transmembrane</keyword>
<dbReference type="EMBL" id="ML976657">
    <property type="protein sequence ID" value="KAF1979447.1"/>
    <property type="molecule type" value="Genomic_DNA"/>
</dbReference>
<dbReference type="AlphaFoldDB" id="A0A6A5W203"/>